<proteinExistence type="inferred from homology"/>
<dbReference type="Pfam" id="PF26168">
    <property type="entry name" value="Glyco_transf_N"/>
    <property type="match status" value="3"/>
</dbReference>
<comment type="similarity">
    <text evidence="1">Belongs to the UDP-glycosyltransferase family.</text>
</comment>
<dbReference type="InterPro" id="IPR002213">
    <property type="entry name" value="UDP_glucos_trans"/>
</dbReference>
<dbReference type="Pfam" id="PF00201">
    <property type="entry name" value="UDPGT"/>
    <property type="match status" value="1"/>
</dbReference>
<organism evidence="4 5">
    <name type="scientific">Coptis chinensis</name>
    <dbReference type="NCBI Taxonomy" id="261450"/>
    <lineage>
        <taxon>Eukaryota</taxon>
        <taxon>Viridiplantae</taxon>
        <taxon>Streptophyta</taxon>
        <taxon>Embryophyta</taxon>
        <taxon>Tracheophyta</taxon>
        <taxon>Spermatophyta</taxon>
        <taxon>Magnoliopsida</taxon>
        <taxon>Ranunculales</taxon>
        <taxon>Ranunculaceae</taxon>
        <taxon>Coptidoideae</taxon>
        <taxon>Coptis</taxon>
    </lineage>
</organism>
<dbReference type="OrthoDB" id="5835829at2759"/>
<dbReference type="FunFam" id="3.40.50.2000:FF:000238">
    <property type="entry name" value="Glycosyltransferase"/>
    <property type="match status" value="1"/>
</dbReference>
<dbReference type="Proteomes" id="UP000631114">
    <property type="component" value="Unassembled WGS sequence"/>
</dbReference>
<dbReference type="GO" id="GO:0009690">
    <property type="term" value="P:cytokinin metabolic process"/>
    <property type="evidence" value="ECO:0007669"/>
    <property type="project" value="UniProtKB-ARBA"/>
</dbReference>
<reference evidence="4 5" key="1">
    <citation type="submission" date="2020-10" db="EMBL/GenBank/DDBJ databases">
        <title>The Coptis chinensis genome and diversification of protoberbering-type alkaloids.</title>
        <authorList>
            <person name="Wang B."/>
            <person name="Shu S."/>
            <person name="Song C."/>
            <person name="Liu Y."/>
        </authorList>
    </citation>
    <scope>NUCLEOTIDE SEQUENCE [LARGE SCALE GENOMIC DNA]</scope>
    <source>
        <strain evidence="4">HL-2020</strain>
        <tissue evidence="4">Leaf</tissue>
    </source>
</reference>
<dbReference type="FunFam" id="3.40.50.2000:FF:000060">
    <property type="entry name" value="Glycosyltransferase"/>
    <property type="match status" value="1"/>
</dbReference>
<dbReference type="GO" id="GO:0050404">
    <property type="term" value="F:zeatin O-beta-D-xylosyltransferase activity"/>
    <property type="evidence" value="ECO:0007669"/>
    <property type="project" value="UniProtKB-ARBA"/>
</dbReference>
<protein>
    <recommendedName>
        <fullName evidence="3">Glycosyltransferase N-terminal domain-containing protein</fullName>
    </recommendedName>
</protein>
<dbReference type="CDD" id="cd03784">
    <property type="entry name" value="GT1_Gtf-like"/>
    <property type="match status" value="1"/>
</dbReference>
<evidence type="ECO:0000256" key="2">
    <source>
        <dbReference type="ARBA" id="ARBA00022679"/>
    </source>
</evidence>
<dbReference type="EMBL" id="JADFTS010000007">
    <property type="protein sequence ID" value="KAF9595997.1"/>
    <property type="molecule type" value="Genomic_DNA"/>
</dbReference>
<feature type="domain" description="Glycosyltransferase N-terminal" evidence="3">
    <location>
        <begin position="188"/>
        <end position="421"/>
    </location>
</feature>
<evidence type="ECO:0000259" key="3">
    <source>
        <dbReference type="Pfam" id="PF26168"/>
    </source>
</evidence>
<feature type="domain" description="Glycosyltransferase N-terminal" evidence="3">
    <location>
        <begin position="116"/>
        <end position="178"/>
    </location>
</feature>
<keyword evidence="5" id="KW-1185">Reference proteome</keyword>
<keyword evidence="2" id="KW-0808">Transferase</keyword>
<gene>
    <name evidence="4" type="ORF">IFM89_006924</name>
</gene>
<dbReference type="InterPro" id="IPR058980">
    <property type="entry name" value="Glyco_transf_N"/>
</dbReference>
<feature type="domain" description="Glycosyltransferase N-terminal" evidence="3">
    <location>
        <begin position="8"/>
        <end position="108"/>
    </location>
</feature>
<dbReference type="AlphaFoldDB" id="A0A835HD03"/>
<dbReference type="PANTHER" id="PTHR48044">
    <property type="entry name" value="GLYCOSYLTRANSFERASE"/>
    <property type="match status" value="1"/>
</dbReference>
<evidence type="ECO:0000313" key="5">
    <source>
        <dbReference type="Proteomes" id="UP000631114"/>
    </source>
</evidence>
<dbReference type="PANTHER" id="PTHR48044:SF22">
    <property type="entry name" value="GLYCOSYLTRANSFERASE"/>
    <property type="match status" value="1"/>
</dbReference>
<sequence length="641" mass="71988">MEQQQQNGVVLVMVPLPAQGHLNQLLHLTRILSSRDLQAHFIGSATHNKQAKDRVHGWDPSTISNIHFHDFKLPQFITPPADPNATNKFPKHLLPTFEASVQLREPLEGSLIPQDTPCISFEDCFNDEFSEFSVRNTEWHKFRTGDIYNTCDAIEGKFISAVAKFQADKKLWAVGPLKDYVSKIGICDVVVVVVPIPAQGHLNQLLHLTRLIASRGLPAYFIGTATHNRQAKDRVHGWDPSTISNIHFQDFQIPEYITPPPEPNLSNKFPNHLVPTFEASLNLREPLGVLLRALSTTYRRVVIVHDSTMSFAAEEASFLSNAEAYCFNPCAAFSTLYYIWAVVSQTADEEESLLQLGIPRLSFEDSTTQEMSVFLARNKAWWSFRTGDLYNTCDALEGRFINLIAQRQLDKKLWAIGPLNPIAFDSTRAPPHKCLEWLDKQPPNSVIYVSFGTMTSLSDDQIAELAIGLERSEQKFIWVLRYADIGDIYKEKEGKAPLPDGFEERVKGVGMIVRDWAPQPHILAHSSTGGFMSHCGWNSCMESLSMGVPIAAWSMHSDQPRNTFLITEVLKVGLVVSEWAQREEPVSSDTIESSIRKLMVSEEGNMMRKKARELGVAVRQSVSEGGSSTTQLESFITHISR</sequence>
<dbReference type="SUPFAM" id="SSF53756">
    <property type="entry name" value="UDP-Glycosyltransferase/glycogen phosphorylase"/>
    <property type="match status" value="2"/>
</dbReference>
<evidence type="ECO:0000313" key="4">
    <source>
        <dbReference type="EMBL" id="KAF9595997.1"/>
    </source>
</evidence>
<comment type="caution">
    <text evidence="4">The sequence shown here is derived from an EMBL/GenBank/DDBJ whole genome shotgun (WGS) entry which is preliminary data.</text>
</comment>
<evidence type="ECO:0000256" key="1">
    <source>
        <dbReference type="ARBA" id="ARBA00009995"/>
    </source>
</evidence>
<dbReference type="Gene3D" id="3.40.50.2000">
    <property type="entry name" value="Glycogen Phosphorylase B"/>
    <property type="match status" value="3"/>
</dbReference>
<name>A0A835HD03_9MAGN</name>
<accession>A0A835HD03</accession>